<evidence type="ECO:0000256" key="1">
    <source>
        <dbReference type="ARBA" id="ARBA00004418"/>
    </source>
</evidence>
<reference evidence="7 8" key="1">
    <citation type="submission" date="2018-09" db="EMBL/GenBank/DDBJ databases">
        <title>Draft genome of Simplicispira sp. NY-02.</title>
        <authorList>
            <person name="Im W.T."/>
        </authorList>
    </citation>
    <scope>NUCLEOTIDE SEQUENCE [LARGE SCALE GENOMIC DNA]</scope>
    <source>
        <strain evidence="7 8">NY-02</strain>
    </source>
</reference>
<dbReference type="InterPro" id="IPR033434">
    <property type="entry name" value="MucB/RseB_N"/>
</dbReference>
<dbReference type="Gene3D" id="3.30.200.100">
    <property type="entry name" value="MucB/RseB, C-terminal domain"/>
    <property type="match status" value="1"/>
</dbReference>
<feature type="domain" description="MucB/RseB C-terminal" evidence="6">
    <location>
        <begin position="284"/>
        <end position="376"/>
    </location>
</feature>
<dbReference type="GO" id="GO:0045152">
    <property type="term" value="F:antisigma factor binding"/>
    <property type="evidence" value="ECO:0007669"/>
    <property type="project" value="TreeGrafter"/>
</dbReference>
<evidence type="ECO:0000256" key="4">
    <source>
        <dbReference type="ARBA" id="ARBA00022764"/>
    </source>
</evidence>
<protein>
    <submittedName>
        <fullName evidence="7">Transcriptional regulator</fullName>
    </submittedName>
</protein>
<dbReference type="Pfam" id="PF17188">
    <property type="entry name" value="MucB_RseB_C"/>
    <property type="match status" value="1"/>
</dbReference>
<keyword evidence="8" id="KW-1185">Reference proteome</keyword>
<feature type="domain" description="MucB/RseB N-terminal" evidence="5">
    <location>
        <begin position="86"/>
        <end position="261"/>
    </location>
</feature>
<dbReference type="AlphaFoldDB" id="A0A398CJG0"/>
<keyword evidence="4" id="KW-0574">Periplasm</keyword>
<sequence>MSCWLPTSSTAAPRPFKCPLVSCAMRRLRPRSAERALVGVRGARGASGLLLVGALVLGACMAAHAADRAGAAALSAERAGPLPSDVAGWIARVQHAALERSYTGTFVVVTDTGAASGSRIWHACQGDQHIERIEALDGPSRTIFRRNGEMRTFFHASHTAVTEPLGSSVPFSGAVPALASKLDLLYRAERQGRQRVAGHDADVVLFQPRDGLRFGYRLWSEHGSGLVLRLQTVQVDGRVREQASFVQLDLNASVSLAELSREMDDFSGYRTVAVAPERSLEDGERSWTLREQVPGFVLQGCRAPQARPDTMQCSYSDGLATVSLFFEPVHSGKPVPVVARWSAGATQALARPLDASTWLTAVGEVPPATLVQFANRLVRTR</sequence>
<name>A0A398CJG0_9BURK</name>
<evidence type="ECO:0000313" key="8">
    <source>
        <dbReference type="Proteomes" id="UP000266302"/>
    </source>
</evidence>
<evidence type="ECO:0000259" key="6">
    <source>
        <dbReference type="Pfam" id="PF17188"/>
    </source>
</evidence>
<dbReference type="CDD" id="cd16327">
    <property type="entry name" value="RseB"/>
    <property type="match status" value="1"/>
</dbReference>
<evidence type="ECO:0000256" key="3">
    <source>
        <dbReference type="ARBA" id="ARBA00022729"/>
    </source>
</evidence>
<gene>
    <name evidence="7" type="ORF">D3F03_05860</name>
</gene>
<comment type="similarity">
    <text evidence="2">Belongs to the RseB family.</text>
</comment>
<accession>A0A398CJG0</accession>
<dbReference type="PANTHER" id="PTHR38782:SF1">
    <property type="entry name" value="SIGMA-E FACTOR REGULATORY PROTEIN RSEB"/>
    <property type="match status" value="1"/>
</dbReference>
<comment type="caution">
    <text evidence="7">The sequence shown here is derived from an EMBL/GenBank/DDBJ whole genome shotgun (WGS) entry which is preliminary data.</text>
</comment>
<dbReference type="Gene3D" id="2.50.20.10">
    <property type="entry name" value="Lipoprotein localisation LolA/LolB/LppX"/>
    <property type="match status" value="1"/>
</dbReference>
<dbReference type="GO" id="GO:0030288">
    <property type="term" value="C:outer membrane-bounded periplasmic space"/>
    <property type="evidence" value="ECO:0007669"/>
    <property type="project" value="TreeGrafter"/>
</dbReference>
<dbReference type="InterPro" id="IPR005588">
    <property type="entry name" value="MucB_RseB"/>
</dbReference>
<evidence type="ECO:0000256" key="2">
    <source>
        <dbReference type="ARBA" id="ARBA00008150"/>
    </source>
</evidence>
<organism evidence="7 8">
    <name type="scientific">Simplicispira hankyongi</name>
    <dbReference type="NCBI Taxonomy" id="2315688"/>
    <lineage>
        <taxon>Bacteria</taxon>
        <taxon>Pseudomonadati</taxon>
        <taxon>Pseudomonadota</taxon>
        <taxon>Betaproteobacteria</taxon>
        <taxon>Burkholderiales</taxon>
        <taxon>Comamonadaceae</taxon>
        <taxon>Simplicispira</taxon>
    </lineage>
</organism>
<dbReference type="InterPro" id="IPR038484">
    <property type="entry name" value="MucB/RseB_C_sf"/>
</dbReference>
<dbReference type="GO" id="GO:0032885">
    <property type="term" value="P:regulation of polysaccharide biosynthetic process"/>
    <property type="evidence" value="ECO:0007669"/>
    <property type="project" value="TreeGrafter"/>
</dbReference>
<proteinExistence type="inferred from homology"/>
<dbReference type="PANTHER" id="PTHR38782">
    <property type="match status" value="1"/>
</dbReference>
<dbReference type="Pfam" id="PF03888">
    <property type="entry name" value="MucB_RseB"/>
    <property type="match status" value="1"/>
</dbReference>
<dbReference type="Proteomes" id="UP000266302">
    <property type="component" value="Unassembled WGS sequence"/>
</dbReference>
<keyword evidence="3" id="KW-0732">Signal</keyword>
<evidence type="ECO:0000313" key="7">
    <source>
        <dbReference type="EMBL" id="RID99900.1"/>
    </source>
</evidence>
<dbReference type="EMBL" id="QXJC01000001">
    <property type="protein sequence ID" value="RID99900.1"/>
    <property type="molecule type" value="Genomic_DNA"/>
</dbReference>
<dbReference type="InterPro" id="IPR033436">
    <property type="entry name" value="MucB/RseB_C"/>
</dbReference>
<comment type="subcellular location">
    <subcellularLocation>
        <location evidence="1">Periplasm</location>
    </subcellularLocation>
</comment>
<evidence type="ECO:0000259" key="5">
    <source>
        <dbReference type="Pfam" id="PF03888"/>
    </source>
</evidence>